<reference evidence="2" key="2">
    <citation type="submission" date="2021-09" db="EMBL/GenBank/DDBJ databases">
        <authorList>
            <person name="Jia N."/>
            <person name="Wang J."/>
            <person name="Shi W."/>
            <person name="Du L."/>
            <person name="Sun Y."/>
            <person name="Zhan W."/>
            <person name="Jiang J."/>
            <person name="Wang Q."/>
            <person name="Zhang B."/>
            <person name="Ji P."/>
            <person name="Sakyi L.B."/>
            <person name="Cui X."/>
            <person name="Yuan T."/>
            <person name="Jiang B."/>
            <person name="Yang W."/>
            <person name="Lam T.T.-Y."/>
            <person name="Chang Q."/>
            <person name="Ding S."/>
            <person name="Wang X."/>
            <person name="Zhu J."/>
            <person name="Ruan X."/>
            <person name="Zhao L."/>
            <person name="Wei J."/>
            <person name="Que T."/>
            <person name="Du C."/>
            <person name="Cheng J."/>
            <person name="Dai P."/>
            <person name="Han X."/>
            <person name="Huang E."/>
            <person name="Gao Y."/>
            <person name="Liu J."/>
            <person name="Shao H."/>
            <person name="Ye R."/>
            <person name="Li L."/>
            <person name="Wei W."/>
            <person name="Wang X."/>
            <person name="Wang C."/>
            <person name="Huo Q."/>
            <person name="Li W."/>
            <person name="Guo W."/>
            <person name="Chen H."/>
            <person name="Chen S."/>
            <person name="Zhou L."/>
            <person name="Zhou L."/>
            <person name="Ni X."/>
            <person name="Tian J."/>
            <person name="Zhou Y."/>
            <person name="Sheng Y."/>
            <person name="Liu T."/>
            <person name="Pan Y."/>
            <person name="Xia L."/>
            <person name="Li J."/>
            <person name="Zhao F."/>
            <person name="Cao W."/>
        </authorList>
    </citation>
    <scope>NUCLEOTIDE SEQUENCE</scope>
    <source>
        <strain evidence="2">Rsan-2018</strain>
        <tissue evidence="2">Larvae</tissue>
    </source>
</reference>
<dbReference type="EMBL" id="JABSTV010001251">
    <property type="protein sequence ID" value="KAH7950946.1"/>
    <property type="molecule type" value="Genomic_DNA"/>
</dbReference>
<dbReference type="Proteomes" id="UP000821837">
    <property type="component" value="Chromosome 5"/>
</dbReference>
<evidence type="ECO:0000313" key="2">
    <source>
        <dbReference type="EMBL" id="KAH7950946.1"/>
    </source>
</evidence>
<feature type="compositionally biased region" description="Basic residues" evidence="1">
    <location>
        <begin position="17"/>
        <end position="31"/>
    </location>
</feature>
<evidence type="ECO:0000256" key="1">
    <source>
        <dbReference type="SAM" id="MobiDB-lite"/>
    </source>
</evidence>
<evidence type="ECO:0000313" key="3">
    <source>
        <dbReference type="Proteomes" id="UP000821837"/>
    </source>
</evidence>
<comment type="caution">
    <text evidence="2">The sequence shown here is derived from an EMBL/GenBank/DDBJ whole genome shotgun (WGS) entry which is preliminary data.</text>
</comment>
<feature type="compositionally biased region" description="Low complexity" evidence="1">
    <location>
        <begin position="289"/>
        <end position="298"/>
    </location>
</feature>
<keyword evidence="3" id="KW-1185">Reference proteome</keyword>
<protein>
    <submittedName>
        <fullName evidence="2">Uncharacterized protein</fullName>
    </submittedName>
</protein>
<reference evidence="2" key="1">
    <citation type="journal article" date="2020" name="Cell">
        <title>Large-Scale Comparative Analyses of Tick Genomes Elucidate Their Genetic Diversity and Vector Capacities.</title>
        <authorList>
            <consortium name="Tick Genome and Microbiome Consortium (TIGMIC)"/>
            <person name="Jia N."/>
            <person name="Wang J."/>
            <person name="Shi W."/>
            <person name="Du L."/>
            <person name="Sun Y."/>
            <person name="Zhan W."/>
            <person name="Jiang J.F."/>
            <person name="Wang Q."/>
            <person name="Zhang B."/>
            <person name="Ji P."/>
            <person name="Bell-Sakyi L."/>
            <person name="Cui X.M."/>
            <person name="Yuan T.T."/>
            <person name="Jiang B.G."/>
            <person name="Yang W.F."/>
            <person name="Lam T.T."/>
            <person name="Chang Q.C."/>
            <person name="Ding S.J."/>
            <person name="Wang X.J."/>
            <person name="Zhu J.G."/>
            <person name="Ruan X.D."/>
            <person name="Zhao L."/>
            <person name="Wei J.T."/>
            <person name="Ye R.Z."/>
            <person name="Que T.C."/>
            <person name="Du C.H."/>
            <person name="Zhou Y.H."/>
            <person name="Cheng J.X."/>
            <person name="Dai P.F."/>
            <person name="Guo W.B."/>
            <person name="Han X.H."/>
            <person name="Huang E.J."/>
            <person name="Li L.F."/>
            <person name="Wei W."/>
            <person name="Gao Y.C."/>
            <person name="Liu J.Z."/>
            <person name="Shao H.Z."/>
            <person name="Wang X."/>
            <person name="Wang C.C."/>
            <person name="Yang T.C."/>
            <person name="Huo Q.B."/>
            <person name="Li W."/>
            <person name="Chen H.Y."/>
            <person name="Chen S.E."/>
            <person name="Zhou L.G."/>
            <person name="Ni X.B."/>
            <person name="Tian J.H."/>
            <person name="Sheng Y."/>
            <person name="Liu T."/>
            <person name="Pan Y.S."/>
            <person name="Xia L.Y."/>
            <person name="Li J."/>
            <person name="Zhao F."/>
            <person name="Cao W.C."/>
        </authorList>
    </citation>
    <scope>NUCLEOTIDE SEQUENCE</scope>
    <source>
        <strain evidence="2">Rsan-2018</strain>
    </source>
</reference>
<feature type="region of interest" description="Disordered" evidence="1">
    <location>
        <begin position="1"/>
        <end position="35"/>
    </location>
</feature>
<dbReference type="AlphaFoldDB" id="A0A9D4SVH6"/>
<gene>
    <name evidence="2" type="ORF">HPB52_003234</name>
</gene>
<proteinExistence type="predicted"/>
<sequence length="311" mass="32799">MEGRGKSRSRRLDRESRRVHHYQRHTLHPRRTIPDRSGGVRVAILRRRHSDGGRLRSLSLHRRSALQFNRALLVFVAFDLSLKMDTHALVDALVKPFATQSASCLLRHNVNQFAAANVPELQLACLGGALGGAAGPPCSVLAGAERGLFPVAAEAAPCGPDPRPLPSRACRHACSAVLGMRCVNGGASREGAGKPVTACFLLAAWQVPWGVSQNDLEAVEDILSATSLARGRPLAPGPRRLRGLLLLAAFGSAPSSQGGPPRVASVGASPRRLAASRGPLNGGGGGGTPRRLLAAGLASPERREVSLDERV</sequence>
<organism evidence="2 3">
    <name type="scientific">Rhipicephalus sanguineus</name>
    <name type="common">Brown dog tick</name>
    <name type="synonym">Ixodes sanguineus</name>
    <dbReference type="NCBI Taxonomy" id="34632"/>
    <lineage>
        <taxon>Eukaryota</taxon>
        <taxon>Metazoa</taxon>
        <taxon>Ecdysozoa</taxon>
        <taxon>Arthropoda</taxon>
        <taxon>Chelicerata</taxon>
        <taxon>Arachnida</taxon>
        <taxon>Acari</taxon>
        <taxon>Parasitiformes</taxon>
        <taxon>Ixodida</taxon>
        <taxon>Ixodoidea</taxon>
        <taxon>Ixodidae</taxon>
        <taxon>Rhipicephalinae</taxon>
        <taxon>Rhipicephalus</taxon>
        <taxon>Rhipicephalus</taxon>
    </lineage>
</organism>
<name>A0A9D4SVH6_RHISA</name>
<feature type="compositionally biased region" description="Basic and acidic residues" evidence="1">
    <location>
        <begin position="300"/>
        <end position="311"/>
    </location>
</feature>
<feature type="region of interest" description="Disordered" evidence="1">
    <location>
        <begin position="253"/>
        <end position="311"/>
    </location>
</feature>
<feature type="compositionally biased region" description="Basic and acidic residues" evidence="1">
    <location>
        <begin position="1"/>
        <end position="16"/>
    </location>
</feature>
<accession>A0A9D4SVH6</accession>